<evidence type="ECO:0000313" key="3">
    <source>
        <dbReference type="Proteomes" id="UP001166251"/>
    </source>
</evidence>
<dbReference type="PANTHER" id="PTHR11070:SF2">
    <property type="entry name" value="ATP-DEPENDENT DNA HELICASE SRS2"/>
    <property type="match status" value="1"/>
</dbReference>
<dbReference type="Proteomes" id="UP001166251">
    <property type="component" value="Unassembled WGS sequence"/>
</dbReference>
<gene>
    <name evidence="2" type="ORF">K0504_04625</name>
</gene>
<evidence type="ECO:0000256" key="1">
    <source>
        <dbReference type="ARBA" id="ARBA00034923"/>
    </source>
</evidence>
<dbReference type="InterPro" id="IPR000212">
    <property type="entry name" value="DNA_helicase_UvrD/REP"/>
</dbReference>
<comment type="caution">
    <text evidence="2">The sequence shown here is derived from an EMBL/GenBank/DDBJ whole genome shotgun (WGS) entry which is preliminary data.</text>
</comment>
<keyword evidence="3" id="KW-1185">Reference proteome</keyword>
<accession>A0ABS7ED95</accession>
<dbReference type="RefSeq" id="WP_220102988.1">
    <property type="nucleotide sequence ID" value="NZ_JAHZSS010000003.1"/>
</dbReference>
<dbReference type="Pfam" id="PF13245">
    <property type="entry name" value="AAA_19"/>
    <property type="match status" value="1"/>
</dbReference>
<dbReference type="PANTHER" id="PTHR11070">
    <property type="entry name" value="UVRD / RECB / PCRA DNA HELICASE FAMILY MEMBER"/>
    <property type="match status" value="1"/>
</dbReference>
<organism evidence="2 3">
    <name type="scientific">Neiella holothuriorum</name>
    <dbReference type="NCBI Taxonomy" id="2870530"/>
    <lineage>
        <taxon>Bacteria</taxon>
        <taxon>Pseudomonadati</taxon>
        <taxon>Pseudomonadota</taxon>
        <taxon>Gammaproteobacteria</taxon>
        <taxon>Alteromonadales</taxon>
        <taxon>Echinimonadaceae</taxon>
        <taxon>Neiella</taxon>
    </lineage>
</organism>
<dbReference type="SUPFAM" id="SSF52540">
    <property type="entry name" value="P-loop containing nucleoside triphosphate hydrolases"/>
    <property type="match status" value="1"/>
</dbReference>
<dbReference type="EMBL" id="JAHZSS010000003">
    <property type="protein sequence ID" value="MBW8190314.1"/>
    <property type="molecule type" value="Genomic_DNA"/>
</dbReference>
<name>A0ABS7ED95_9GAMM</name>
<reference evidence="2" key="1">
    <citation type="submission" date="2021-07" db="EMBL/GenBank/DDBJ databases">
        <title>Neiella marina sp. nov., isolated from the intestinal content of sea cucumber Apostichopus japonicus.</title>
        <authorList>
            <person name="Bai X."/>
        </authorList>
    </citation>
    <scope>NUCLEOTIDE SEQUENCE</scope>
    <source>
        <strain evidence="2">126</strain>
    </source>
</reference>
<evidence type="ECO:0000313" key="2">
    <source>
        <dbReference type="EMBL" id="MBW8190314.1"/>
    </source>
</evidence>
<dbReference type="InterPro" id="IPR027417">
    <property type="entry name" value="P-loop_NTPase"/>
</dbReference>
<proteinExistence type="predicted"/>
<sequence length="387" mass="43911">MSKRINELPQLHNLNETQQRVMRLPLEGLHLVVGAPGTGKSIVALLRMEKYQGKQKQPKVLTFNHVLAAYMAQLLSCDLDTAMSWMYQIQYGLTSEYMPEKQPSFGSKVKEVNPDYDQLKKIFRDHFKQVDIQDLIIDEGQDLPSGYYESLMELGFENFFVVGDQNQQITEDNSSRQDLETVLRLSPSDVIELDEIFRSTVEIVKLCQHFYTDRASPKPKLPKRPPSLLKPTLLNYSTVNACVETILRAADRDSGKLIGVIVSSETKREDYVKKLSQVDVPRDNEKPLISSYSSQQKQGSVNIDFGKGGIVVLCDKSVKGIEFDTVYVILDGLQVINGDEDSMRKRLYVMTSRAKYELFLMQSASFPNKPVEALLPADTNILERDSI</sequence>
<dbReference type="Gene3D" id="3.40.50.300">
    <property type="entry name" value="P-loop containing nucleotide triphosphate hydrolases"/>
    <property type="match status" value="2"/>
</dbReference>
<protein>
    <recommendedName>
        <fullName evidence="1">DNA 3'-5' helicase II</fullName>
    </recommendedName>
</protein>